<feature type="domain" description="Peptidase M16 C-terminal" evidence="3">
    <location>
        <begin position="215"/>
        <end position="388"/>
    </location>
</feature>
<evidence type="ECO:0000259" key="3">
    <source>
        <dbReference type="Pfam" id="PF05193"/>
    </source>
</evidence>
<feature type="domain" description="Peptidase M16 C-terminal" evidence="3">
    <location>
        <begin position="657"/>
        <end position="838"/>
    </location>
</feature>
<dbReference type="InterPro" id="IPR007863">
    <property type="entry name" value="Peptidase_M16_C"/>
</dbReference>
<keyword evidence="1" id="KW-0732">Signal</keyword>
<evidence type="ECO:0000313" key="5">
    <source>
        <dbReference type="Proteomes" id="UP000287996"/>
    </source>
</evidence>
<dbReference type="OrthoDB" id="9811314at2"/>
<sequence length="930" mass="102482">MIFRKTLTAVAITAAMATLSGCQLTTDAEATTSQQATINYPSVKIPYQKFTLDNGLTVIVHEDHKTPIVAVNVWYKVGSKDEKPGKTGFAHLFEHLMFNGSENYDDEYFGPFEKAGATEMNGTTNNDRTNYFENVPTPALDMALWMESDRMGHLVGAITQSKLDEQRGVVQNEKRQGEAQPYGRVFGYIAKNTFPSEHPYSWPVIGSMDDLNAASLDDVKQWFSDYYGAANAVLVMAGDIDVETAKAKAQKYFGDIPAGKPLKKLRHWVAKRSGEKRAVMEDNVPAARLYKVWNTAASEQQDAVLLGMFADILGNGKNSRLYKRLVEQEQLVSSVNVMQYNRDLAGQFFIIADAKQGVSLDKIEAIIDQEKAKLIAEGPSVEELQRLKFADTASFVRRAETIGGFGGKSDILASGEVYQDNPGFYQQRLEWLQNATPAAVTAAAKQWLSDGAFVLQVKPQPNYETHETSVDRSKLPEVGKLPKLDLPKLQSFTLSNGLPVYLAERHDTPTVEMTMNFKAGYAADPLSGAPLGTASFTLQMLEEGTKQLSSSEFAAKLDRLGSQLSTSDSLDESRINVSALTVNLPETLELLDQVLTQPGLRDEDIERVRSLWLESIRKEKAQPRSQAIRLLPQLLFGNNHPYGQPLTGSGTLASIKKLTKQDIEQHLKHWIRPDNARLVVVGDTDVTTLKPLLEKSLGQWQAPAVAIPSRDIASVPAQKQAHVYLIDQPGSPQATIIAGQIAPSKATDNATTIDVMNTIMGGAFSARLNMNLREDKHWSYGAYSMWLSGYEGPGMWLAFAPVQADKAKESTQEIYQELHQYVGAKPATAEELAKVKANEVAKLPGAYEDKASLLSAIRQALSNNKDMSYLENEAQRIESIPLEDVQQAANTVLHPDSLTWVIIGDLDKIEQQIRAAGIGEVTVVDPDEID</sequence>
<feature type="domain" description="Peptidase M16 N-terminal" evidence="2">
    <location>
        <begin position="503"/>
        <end position="638"/>
    </location>
</feature>
<name>A0A432ZUI9_9GAMM</name>
<dbReference type="Pfam" id="PF05193">
    <property type="entry name" value="Peptidase_M16_C"/>
    <property type="match status" value="2"/>
</dbReference>
<dbReference type="GO" id="GO:0046872">
    <property type="term" value="F:metal ion binding"/>
    <property type="evidence" value="ECO:0007669"/>
    <property type="project" value="InterPro"/>
</dbReference>
<dbReference type="AlphaFoldDB" id="A0A432ZUI9"/>
<dbReference type="Pfam" id="PF00675">
    <property type="entry name" value="Peptidase_M16"/>
    <property type="match status" value="2"/>
</dbReference>
<reference evidence="4 5" key="1">
    <citation type="journal article" date="2011" name="Front. Microbiol.">
        <title>Genomic signatures of strain selection and enhancement in Bacillus atrophaeus var. globigii, a historical biowarfare simulant.</title>
        <authorList>
            <person name="Gibbons H.S."/>
            <person name="Broomall S.M."/>
            <person name="McNew L.A."/>
            <person name="Daligault H."/>
            <person name="Chapman C."/>
            <person name="Bruce D."/>
            <person name="Karavis M."/>
            <person name="Krepps M."/>
            <person name="McGregor P.A."/>
            <person name="Hong C."/>
            <person name="Park K.H."/>
            <person name="Akmal A."/>
            <person name="Feldman A."/>
            <person name="Lin J.S."/>
            <person name="Chang W.E."/>
            <person name="Higgs B.W."/>
            <person name="Demirev P."/>
            <person name="Lindquist J."/>
            <person name="Liem A."/>
            <person name="Fochler E."/>
            <person name="Read T.D."/>
            <person name="Tapia R."/>
            <person name="Johnson S."/>
            <person name="Bishop-Lilly K.A."/>
            <person name="Detter C."/>
            <person name="Han C."/>
            <person name="Sozhamannan S."/>
            <person name="Rosenzweig C.N."/>
            <person name="Skowronski E.W."/>
        </authorList>
    </citation>
    <scope>NUCLEOTIDE SEQUENCE [LARGE SCALE GENOMIC DNA]</scope>
    <source>
        <strain evidence="4 5">CC-PW-9</strain>
    </source>
</reference>
<dbReference type="InterPro" id="IPR050361">
    <property type="entry name" value="MPP/UQCRC_Complex"/>
</dbReference>
<feature type="signal peptide" evidence="1">
    <location>
        <begin position="1"/>
        <end position="20"/>
    </location>
</feature>
<evidence type="ECO:0000313" key="4">
    <source>
        <dbReference type="EMBL" id="RUO81521.1"/>
    </source>
</evidence>
<feature type="chain" id="PRO_5018995211" evidence="1">
    <location>
        <begin position="21"/>
        <end position="930"/>
    </location>
</feature>
<feature type="domain" description="Peptidase M16 N-terminal" evidence="2">
    <location>
        <begin position="58"/>
        <end position="195"/>
    </location>
</feature>
<dbReference type="EMBL" id="PIQH01000001">
    <property type="protein sequence ID" value="RUO81521.1"/>
    <property type="molecule type" value="Genomic_DNA"/>
</dbReference>
<evidence type="ECO:0000259" key="2">
    <source>
        <dbReference type="Pfam" id="PF00675"/>
    </source>
</evidence>
<accession>A0A432ZUI9</accession>
<dbReference type="PROSITE" id="PS51257">
    <property type="entry name" value="PROKAR_LIPOPROTEIN"/>
    <property type="match status" value="1"/>
</dbReference>
<evidence type="ECO:0000256" key="1">
    <source>
        <dbReference type="SAM" id="SignalP"/>
    </source>
</evidence>
<proteinExistence type="predicted"/>
<dbReference type="PANTHER" id="PTHR11851:SF224">
    <property type="entry name" value="PROCESSING PROTEASE"/>
    <property type="match status" value="1"/>
</dbReference>
<dbReference type="SUPFAM" id="SSF63411">
    <property type="entry name" value="LuxS/MPP-like metallohydrolase"/>
    <property type="match status" value="4"/>
</dbReference>
<dbReference type="InterPro" id="IPR011249">
    <property type="entry name" value="Metalloenz_LuxS/M16"/>
</dbReference>
<comment type="caution">
    <text evidence="4">The sequence shown here is derived from an EMBL/GenBank/DDBJ whole genome shotgun (WGS) entry which is preliminary data.</text>
</comment>
<gene>
    <name evidence="4" type="ORF">CWI84_01835</name>
</gene>
<dbReference type="Proteomes" id="UP000287996">
    <property type="component" value="Unassembled WGS sequence"/>
</dbReference>
<dbReference type="Gene3D" id="3.30.830.10">
    <property type="entry name" value="Metalloenzyme, LuxS/M16 peptidase-like"/>
    <property type="match status" value="4"/>
</dbReference>
<protein>
    <submittedName>
        <fullName evidence="4">Peptidase M16</fullName>
    </submittedName>
</protein>
<keyword evidence="5" id="KW-1185">Reference proteome</keyword>
<dbReference type="PANTHER" id="PTHR11851">
    <property type="entry name" value="METALLOPROTEASE"/>
    <property type="match status" value="1"/>
</dbReference>
<organism evidence="4 5">
    <name type="scientific">Idiomarina tyrosinivorans</name>
    <dbReference type="NCBI Taxonomy" id="1445662"/>
    <lineage>
        <taxon>Bacteria</taxon>
        <taxon>Pseudomonadati</taxon>
        <taxon>Pseudomonadota</taxon>
        <taxon>Gammaproteobacteria</taxon>
        <taxon>Alteromonadales</taxon>
        <taxon>Idiomarinaceae</taxon>
        <taxon>Idiomarina</taxon>
    </lineage>
</organism>
<dbReference type="RefSeq" id="WP_126840863.1">
    <property type="nucleotide sequence ID" value="NZ_PIQH01000001.1"/>
</dbReference>
<dbReference type="InterPro" id="IPR011765">
    <property type="entry name" value="Pept_M16_N"/>
</dbReference>